<dbReference type="AlphaFoldDB" id="A0A5J4X8L4"/>
<evidence type="ECO:0000313" key="2">
    <source>
        <dbReference type="EMBL" id="KAA6403116.1"/>
    </source>
</evidence>
<comment type="caution">
    <text evidence="2">The sequence shown here is derived from an EMBL/GenBank/DDBJ whole genome shotgun (WGS) entry which is preliminary data.</text>
</comment>
<reference evidence="2 3" key="1">
    <citation type="submission" date="2019-03" db="EMBL/GenBank/DDBJ databases">
        <title>Single cell metagenomics reveals metabolic interactions within the superorganism composed of flagellate Streblomastix strix and complex community of Bacteroidetes bacteria on its surface.</title>
        <authorList>
            <person name="Treitli S.C."/>
            <person name="Kolisko M."/>
            <person name="Husnik F."/>
            <person name="Keeling P."/>
            <person name="Hampl V."/>
        </authorList>
    </citation>
    <scope>NUCLEOTIDE SEQUENCE [LARGE SCALE GENOMIC DNA]</scope>
    <source>
        <strain evidence="2">ST1C</strain>
    </source>
</reference>
<name>A0A5J4X8L4_9EUKA</name>
<evidence type="ECO:0000313" key="3">
    <source>
        <dbReference type="Proteomes" id="UP000324800"/>
    </source>
</evidence>
<organism evidence="2 3">
    <name type="scientific">Streblomastix strix</name>
    <dbReference type="NCBI Taxonomy" id="222440"/>
    <lineage>
        <taxon>Eukaryota</taxon>
        <taxon>Metamonada</taxon>
        <taxon>Preaxostyla</taxon>
        <taxon>Oxymonadida</taxon>
        <taxon>Streblomastigidae</taxon>
        <taxon>Streblomastix</taxon>
    </lineage>
</organism>
<gene>
    <name evidence="2" type="ORF">EZS28_001363</name>
</gene>
<accession>A0A5J4X8L4</accession>
<protein>
    <submittedName>
        <fullName evidence="2">Uncharacterized protein</fullName>
    </submittedName>
</protein>
<sequence length="168" mass="18990">MQRSVKRSKSSGPKPSDKKVTSIHAANKVGRPSNQPKTQNAKEYMQKNQKFIHKSKFTDSNQVAKVPQILFDIGQVQTIKGKLNKGQYEQIINQIIEADPTFTIEEADAGIQRFKGKVRQQRIYGGYDPNDLIESNREAQQLVNNLLIPQSQQLTQQADVDNNQNINA</sequence>
<dbReference type="EMBL" id="SNRW01000138">
    <property type="protein sequence ID" value="KAA6403116.1"/>
    <property type="molecule type" value="Genomic_DNA"/>
</dbReference>
<proteinExistence type="predicted"/>
<dbReference type="Proteomes" id="UP000324800">
    <property type="component" value="Unassembled WGS sequence"/>
</dbReference>
<feature type="compositionally biased region" description="Polar residues" evidence="1">
    <location>
        <begin position="32"/>
        <end position="42"/>
    </location>
</feature>
<feature type="region of interest" description="Disordered" evidence="1">
    <location>
        <begin position="1"/>
        <end position="42"/>
    </location>
</feature>
<evidence type="ECO:0000256" key="1">
    <source>
        <dbReference type="SAM" id="MobiDB-lite"/>
    </source>
</evidence>